<evidence type="ECO:0000256" key="1">
    <source>
        <dbReference type="SAM" id="Phobius"/>
    </source>
</evidence>
<feature type="transmembrane region" description="Helical" evidence="1">
    <location>
        <begin position="12"/>
        <end position="30"/>
    </location>
</feature>
<accession>A0AA38P853</accession>
<dbReference type="AlphaFoldDB" id="A0AA38P853"/>
<evidence type="ECO:0000313" key="3">
    <source>
        <dbReference type="Proteomes" id="UP001163846"/>
    </source>
</evidence>
<comment type="caution">
    <text evidence="2">The sequence shown here is derived from an EMBL/GenBank/DDBJ whole genome shotgun (WGS) entry which is preliminary data.</text>
</comment>
<protein>
    <submittedName>
        <fullName evidence="2">Uncharacterized protein</fullName>
    </submittedName>
</protein>
<organism evidence="2 3">
    <name type="scientific">Lentinula raphanica</name>
    <dbReference type="NCBI Taxonomy" id="153919"/>
    <lineage>
        <taxon>Eukaryota</taxon>
        <taxon>Fungi</taxon>
        <taxon>Dikarya</taxon>
        <taxon>Basidiomycota</taxon>
        <taxon>Agaricomycotina</taxon>
        <taxon>Agaricomycetes</taxon>
        <taxon>Agaricomycetidae</taxon>
        <taxon>Agaricales</taxon>
        <taxon>Marasmiineae</taxon>
        <taxon>Omphalotaceae</taxon>
        <taxon>Lentinula</taxon>
    </lineage>
</organism>
<keyword evidence="1" id="KW-0472">Membrane</keyword>
<feature type="transmembrane region" description="Helical" evidence="1">
    <location>
        <begin position="36"/>
        <end position="59"/>
    </location>
</feature>
<keyword evidence="1" id="KW-0812">Transmembrane</keyword>
<keyword evidence="3" id="KW-1185">Reference proteome</keyword>
<keyword evidence="1" id="KW-1133">Transmembrane helix</keyword>
<name>A0AA38P853_9AGAR</name>
<dbReference type="EMBL" id="MU806221">
    <property type="protein sequence ID" value="KAJ3837801.1"/>
    <property type="molecule type" value="Genomic_DNA"/>
</dbReference>
<reference evidence="2" key="1">
    <citation type="submission" date="2022-08" db="EMBL/GenBank/DDBJ databases">
        <authorList>
            <consortium name="DOE Joint Genome Institute"/>
            <person name="Min B."/>
            <person name="Riley R."/>
            <person name="Sierra-Patev S."/>
            <person name="Naranjo-Ortiz M."/>
            <person name="Looney B."/>
            <person name="Konkel Z."/>
            <person name="Slot J.C."/>
            <person name="Sakamoto Y."/>
            <person name="Steenwyk J.L."/>
            <person name="Rokas A."/>
            <person name="Carro J."/>
            <person name="Camarero S."/>
            <person name="Ferreira P."/>
            <person name="Molpeceres G."/>
            <person name="Ruiz-Duenas F.J."/>
            <person name="Serrano A."/>
            <person name="Henrissat B."/>
            <person name="Drula E."/>
            <person name="Hughes K.W."/>
            <person name="Mata J.L."/>
            <person name="Ishikawa N.K."/>
            <person name="Vargas-Isla R."/>
            <person name="Ushijima S."/>
            <person name="Smith C.A."/>
            <person name="Ahrendt S."/>
            <person name="Andreopoulos W."/>
            <person name="He G."/>
            <person name="Labutti K."/>
            <person name="Lipzen A."/>
            <person name="Ng V."/>
            <person name="Sandor L."/>
            <person name="Barry K."/>
            <person name="Martinez A.T."/>
            <person name="Xiao Y."/>
            <person name="Gibbons J.G."/>
            <person name="Terashima K."/>
            <person name="Hibbett D.S."/>
            <person name="Grigoriev I.V."/>
        </authorList>
    </citation>
    <scope>NUCLEOTIDE SEQUENCE</scope>
    <source>
        <strain evidence="2">TFB9207</strain>
    </source>
</reference>
<evidence type="ECO:0000313" key="2">
    <source>
        <dbReference type="EMBL" id="KAJ3837801.1"/>
    </source>
</evidence>
<sequence length="62" mass="7170">MYRILFHLCEPVLYLLLSISFHHGLSYLRLDSNYCLQVVQFISSVSFCLSVGTIPLVILEYT</sequence>
<proteinExistence type="predicted"/>
<dbReference type="Proteomes" id="UP001163846">
    <property type="component" value="Unassembled WGS sequence"/>
</dbReference>
<gene>
    <name evidence="2" type="ORF">F5878DRAFT_198332</name>
</gene>